<evidence type="ECO:0000313" key="1">
    <source>
        <dbReference type="EMBL" id="SFO57206.1"/>
    </source>
</evidence>
<keyword evidence="2" id="KW-1185">Reference proteome</keyword>
<reference evidence="1 2" key="1">
    <citation type="submission" date="2016-10" db="EMBL/GenBank/DDBJ databases">
        <authorList>
            <person name="de Groot N.N."/>
        </authorList>
    </citation>
    <scope>NUCLEOTIDE SEQUENCE [LARGE SCALE GENOMIC DNA]</scope>
    <source>
        <strain evidence="1 2">CGMCC 1.9157</strain>
    </source>
</reference>
<sequence>MSGSEDVFSFCQSELKALDPVSHFAALTAPQEKRPALMALFAFLTTLRRIPAQVSSKEMGEIRLQWWRDILSDTQSNFTDGCGLANIGPLATALKQTQKQFQLPSDQLEAIVDAYSLDLSTSPIPNDNTYDSYARSTKGMRLALACRILNDGQSPDQLALLFMTAGKAISLAEHLRTWPEAAKAKRLFLPLDIFESFGLSEQDLYATPHSKQSAEAIMALCQKASDLHKESIEGLKDIKEGGNAHLTPAFMALAPVLPILLKRQWKPHDHLEISNWRSYWSIWRMASKF</sequence>
<dbReference type="SUPFAM" id="SSF48576">
    <property type="entry name" value="Terpenoid synthases"/>
    <property type="match status" value="1"/>
</dbReference>
<name>A0A1I5IAQ7_9HYPH</name>
<dbReference type="RefSeq" id="WP_090073720.1">
    <property type="nucleotide sequence ID" value="NZ_FOVR01000008.1"/>
</dbReference>
<proteinExistence type="predicted"/>
<dbReference type="Gene3D" id="1.10.600.10">
    <property type="entry name" value="Farnesyl Diphosphate Synthase"/>
    <property type="match status" value="1"/>
</dbReference>
<evidence type="ECO:0000313" key="2">
    <source>
        <dbReference type="Proteomes" id="UP000199236"/>
    </source>
</evidence>
<dbReference type="InterPro" id="IPR008949">
    <property type="entry name" value="Isoprenoid_synthase_dom_sf"/>
</dbReference>
<accession>A0A1I5IAQ7</accession>
<dbReference type="Pfam" id="PF00494">
    <property type="entry name" value="SQS_PSY"/>
    <property type="match status" value="1"/>
</dbReference>
<dbReference type="OrthoDB" id="9814909at2"/>
<dbReference type="STRING" id="655353.SAMN04488056_108133"/>
<dbReference type="EMBL" id="FOVR01000008">
    <property type="protein sequence ID" value="SFO57206.1"/>
    <property type="molecule type" value="Genomic_DNA"/>
</dbReference>
<dbReference type="AlphaFoldDB" id="A0A1I5IAQ7"/>
<organism evidence="1 2">
    <name type="scientific">Cohaesibacter marisflavi</name>
    <dbReference type="NCBI Taxonomy" id="655353"/>
    <lineage>
        <taxon>Bacteria</taxon>
        <taxon>Pseudomonadati</taxon>
        <taxon>Pseudomonadota</taxon>
        <taxon>Alphaproteobacteria</taxon>
        <taxon>Hyphomicrobiales</taxon>
        <taxon>Cohaesibacteraceae</taxon>
    </lineage>
</organism>
<gene>
    <name evidence="1" type="ORF">SAMN04488056_108133</name>
</gene>
<protein>
    <submittedName>
        <fullName evidence="1">Phytoene synthase</fullName>
    </submittedName>
</protein>
<dbReference type="Proteomes" id="UP000199236">
    <property type="component" value="Unassembled WGS sequence"/>
</dbReference>
<dbReference type="InterPro" id="IPR002060">
    <property type="entry name" value="Squ/phyt_synthse"/>
</dbReference>